<evidence type="ECO:0000313" key="2">
    <source>
        <dbReference type="EMBL" id="GAG68217.1"/>
    </source>
</evidence>
<evidence type="ECO:0000259" key="1">
    <source>
        <dbReference type="Pfam" id="PF16363"/>
    </source>
</evidence>
<feature type="domain" description="NAD(P)-binding" evidence="1">
    <location>
        <begin position="1"/>
        <end position="83"/>
    </location>
</feature>
<gene>
    <name evidence="2" type="ORF">S01H4_10825</name>
</gene>
<dbReference type="InterPro" id="IPR016040">
    <property type="entry name" value="NAD(P)-bd_dom"/>
</dbReference>
<dbReference type="EMBL" id="BART01004229">
    <property type="protein sequence ID" value="GAG68217.1"/>
    <property type="molecule type" value="Genomic_DNA"/>
</dbReference>
<reference evidence="2" key="1">
    <citation type="journal article" date="2014" name="Front. Microbiol.">
        <title>High frequency of phylogenetically diverse reductive dehalogenase-homologous genes in deep subseafloor sedimentary metagenomes.</title>
        <authorList>
            <person name="Kawai M."/>
            <person name="Futagami T."/>
            <person name="Toyoda A."/>
            <person name="Takaki Y."/>
            <person name="Nishi S."/>
            <person name="Hori S."/>
            <person name="Arai W."/>
            <person name="Tsubouchi T."/>
            <person name="Morono Y."/>
            <person name="Uchiyama I."/>
            <person name="Ito T."/>
            <person name="Fujiyama A."/>
            <person name="Inagaki F."/>
            <person name="Takami H."/>
        </authorList>
    </citation>
    <scope>NUCLEOTIDE SEQUENCE</scope>
    <source>
        <strain evidence="2">Expedition CK06-06</strain>
    </source>
</reference>
<dbReference type="Pfam" id="PF16363">
    <property type="entry name" value="GDP_Man_Dehyd"/>
    <property type="match status" value="1"/>
</dbReference>
<protein>
    <recommendedName>
        <fullName evidence="1">NAD(P)-binding domain-containing protein</fullName>
    </recommendedName>
</protein>
<dbReference type="Gene3D" id="3.90.25.10">
    <property type="entry name" value="UDP-galactose 4-epimerase, domain 1"/>
    <property type="match status" value="1"/>
</dbReference>
<accession>X1AEG6</accession>
<sequence length="95" mass="10843">MEKMLALEEPKDFIIATGQQNQLEDFVAQSFAEVDLNWKKYVVIDKRLFRPNDGSHPLADMAHTTQHLGWTATTTMNGVVQKMVDACRNQMSKCE</sequence>
<dbReference type="Gene3D" id="3.40.50.720">
    <property type="entry name" value="NAD(P)-binding Rossmann-like Domain"/>
    <property type="match status" value="1"/>
</dbReference>
<dbReference type="AlphaFoldDB" id="X1AEG6"/>
<dbReference type="SUPFAM" id="SSF51735">
    <property type="entry name" value="NAD(P)-binding Rossmann-fold domains"/>
    <property type="match status" value="1"/>
</dbReference>
<organism evidence="2">
    <name type="scientific">marine sediment metagenome</name>
    <dbReference type="NCBI Taxonomy" id="412755"/>
    <lineage>
        <taxon>unclassified sequences</taxon>
        <taxon>metagenomes</taxon>
        <taxon>ecological metagenomes</taxon>
    </lineage>
</organism>
<dbReference type="InterPro" id="IPR036291">
    <property type="entry name" value="NAD(P)-bd_dom_sf"/>
</dbReference>
<comment type="caution">
    <text evidence="2">The sequence shown here is derived from an EMBL/GenBank/DDBJ whole genome shotgun (WGS) entry which is preliminary data.</text>
</comment>
<name>X1AEG6_9ZZZZ</name>
<proteinExistence type="predicted"/>